<sequence length="175" mass="19658">MTKIQKKTAERPARRSLPLLLLQTREAVMSHFRPLLREHGVSEQQWRVIRALQDGGPMEMGRLANICSLHGPSLTGMLTRMDQANFVTRSRFEGDQRKWIVALTPKAETLFDSMRSGMQLQYALIEQKLGREDLTALYAMLDTVIERLGGVPDEEAADVGNGAAPASKSRRNRPT</sequence>
<evidence type="ECO:0000259" key="2">
    <source>
        <dbReference type="PROSITE" id="PS50995"/>
    </source>
</evidence>
<dbReference type="Pfam" id="PF01047">
    <property type="entry name" value="MarR"/>
    <property type="match status" value="1"/>
</dbReference>
<evidence type="ECO:0000313" key="4">
    <source>
        <dbReference type="Proteomes" id="UP000295361"/>
    </source>
</evidence>
<accession>A0A4R6QRM4</accession>
<dbReference type="NCBIfam" id="TIGR02337">
    <property type="entry name" value="HpaR"/>
    <property type="match status" value="1"/>
</dbReference>
<organism evidence="3 4">
    <name type="scientific">Roseateles toxinivorans</name>
    <dbReference type="NCBI Taxonomy" id="270368"/>
    <lineage>
        <taxon>Bacteria</taxon>
        <taxon>Pseudomonadati</taxon>
        <taxon>Pseudomonadota</taxon>
        <taxon>Betaproteobacteria</taxon>
        <taxon>Burkholderiales</taxon>
        <taxon>Sphaerotilaceae</taxon>
        <taxon>Roseateles</taxon>
    </lineage>
</organism>
<dbReference type="GO" id="GO:0006950">
    <property type="term" value="P:response to stress"/>
    <property type="evidence" value="ECO:0007669"/>
    <property type="project" value="TreeGrafter"/>
</dbReference>
<evidence type="ECO:0000313" key="3">
    <source>
        <dbReference type="EMBL" id="TDP72778.1"/>
    </source>
</evidence>
<reference evidence="3 4" key="1">
    <citation type="submission" date="2019-03" db="EMBL/GenBank/DDBJ databases">
        <title>Genomic Encyclopedia of Type Strains, Phase IV (KMG-IV): sequencing the most valuable type-strain genomes for metagenomic binning, comparative biology and taxonomic classification.</title>
        <authorList>
            <person name="Goeker M."/>
        </authorList>
    </citation>
    <scope>NUCLEOTIDE SEQUENCE [LARGE SCALE GENOMIC DNA]</scope>
    <source>
        <strain evidence="3 4">DSM 16998</strain>
    </source>
</reference>
<dbReference type="InterPro" id="IPR012712">
    <property type="entry name" value="HpaR/FarR"/>
</dbReference>
<name>A0A4R6QRM4_9BURK</name>
<evidence type="ECO:0000256" key="1">
    <source>
        <dbReference type="SAM" id="MobiDB-lite"/>
    </source>
</evidence>
<dbReference type="Gene3D" id="1.10.10.10">
    <property type="entry name" value="Winged helix-like DNA-binding domain superfamily/Winged helix DNA-binding domain"/>
    <property type="match status" value="1"/>
</dbReference>
<dbReference type="InParanoid" id="A0A4R6QRM4"/>
<comment type="caution">
    <text evidence="3">The sequence shown here is derived from an EMBL/GenBank/DDBJ whole genome shotgun (WGS) entry which is preliminary data.</text>
</comment>
<proteinExistence type="predicted"/>
<dbReference type="GO" id="GO:0003677">
    <property type="term" value="F:DNA binding"/>
    <property type="evidence" value="ECO:0007669"/>
    <property type="project" value="InterPro"/>
</dbReference>
<dbReference type="SMART" id="SM00347">
    <property type="entry name" value="HTH_MARR"/>
    <property type="match status" value="1"/>
</dbReference>
<feature type="domain" description="HTH marR-type" evidence="2">
    <location>
        <begin position="14"/>
        <end position="146"/>
    </location>
</feature>
<dbReference type="GO" id="GO:0003700">
    <property type="term" value="F:DNA-binding transcription factor activity"/>
    <property type="evidence" value="ECO:0007669"/>
    <property type="project" value="InterPro"/>
</dbReference>
<dbReference type="RefSeq" id="WP_133700222.1">
    <property type="nucleotide sequence ID" value="NZ_SNXS01000002.1"/>
</dbReference>
<dbReference type="InterPro" id="IPR036388">
    <property type="entry name" value="WH-like_DNA-bd_sf"/>
</dbReference>
<keyword evidence="4" id="KW-1185">Reference proteome</keyword>
<dbReference type="AlphaFoldDB" id="A0A4R6QRM4"/>
<dbReference type="SUPFAM" id="SSF46785">
    <property type="entry name" value="Winged helix' DNA-binding domain"/>
    <property type="match status" value="1"/>
</dbReference>
<dbReference type="PANTHER" id="PTHR33164">
    <property type="entry name" value="TRANSCRIPTIONAL REGULATOR, MARR FAMILY"/>
    <property type="match status" value="1"/>
</dbReference>
<dbReference type="InterPro" id="IPR000835">
    <property type="entry name" value="HTH_MarR-typ"/>
</dbReference>
<gene>
    <name evidence="3" type="ORF">DES47_102523</name>
</gene>
<dbReference type="InterPro" id="IPR036390">
    <property type="entry name" value="WH_DNA-bd_sf"/>
</dbReference>
<dbReference type="PANTHER" id="PTHR33164:SF13">
    <property type="entry name" value="4-HYDROXYPHENYLACETATE CATABOLISM PROTEIN"/>
    <property type="match status" value="1"/>
</dbReference>
<dbReference type="OrthoDB" id="8588347at2"/>
<dbReference type="GO" id="GO:0045892">
    <property type="term" value="P:negative regulation of DNA-templated transcription"/>
    <property type="evidence" value="ECO:0007669"/>
    <property type="project" value="InterPro"/>
</dbReference>
<protein>
    <submittedName>
        <fullName evidence="3">MarR family transcriptional regulator</fullName>
    </submittedName>
</protein>
<dbReference type="EMBL" id="SNXS01000002">
    <property type="protein sequence ID" value="TDP72778.1"/>
    <property type="molecule type" value="Genomic_DNA"/>
</dbReference>
<dbReference type="PROSITE" id="PS50995">
    <property type="entry name" value="HTH_MARR_2"/>
    <property type="match status" value="1"/>
</dbReference>
<dbReference type="Proteomes" id="UP000295361">
    <property type="component" value="Unassembled WGS sequence"/>
</dbReference>
<dbReference type="InterPro" id="IPR039422">
    <property type="entry name" value="MarR/SlyA-like"/>
</dbReference>
<feature type="region of interest" description="Disordered" evidence="1">
    <location>
        <begin position="154"/>
        <end position="175"/>
    </location>
</feature>